<sequence>MEEITTRDENSHIAANGQRLLPSGGISADGPPTTLSGTGIDRMAFLQANTTKFVNGAVVGERNVFQVDQRLGIGSKFPFFNRRHQLTLTRFIQLQQVEEGAGKPPPPVLVLHGHYGGCVGDLPSYEAFCSWRSILCPWLQHGGARCGQKHPREHACVYAFAEHWNDLGSSKDVKGNPTAVYRRMGQGSSYGVGVKLGLLRAEYALDHNNGTGALFFRVWREVLRLVRSKFV</sequence>
<feature type="compositionally biased region" description="Basic and acidic residues" evidence="1">
    <location>
        <begin position="1"/>
        <end position="11"/>
    </location>
</feature>
<gene>
    <name evidence="2" type="ORF">DY000_02035638</name>
</gene>
<dbReference type="Proteomes" id="UP000266723">
    <property type="component" value="Unassembled WGS sequence"/>
</dbReference>
<evidence type="ECO:0000256" key="1">
    <source>
        <dbReference type="SAM" id="MobiDB-lite"/>
    </source>
</evidence>
<protein>
    <submittedName>
        <fullName evidence="2">Uncharacterized protein</fullName>
    </submittedName>
</protein>
<dbReference type="InterPro" id="IPR039910">
    <property type="entry name" value="D15-like"/>
</dbReference>
<reference evidence="2 3" key="1">
    <citation type="journal article" date="2020" name="BMC Genomics">
        <title>Intraspecific diversification of the crop wild relative Brassica cretica Lam. using demographic model selection.</title>
        <authorList>
            <person name="Kioukis A."/>
            <person name="Michalopoulou V.A."/>
            <person name="Briers L."/>
            <person name="Pirintsos S."/>
            <person name="Studholme D.J."/>
            <person name="Pavlidis P."/>
            <person name="Sarris P.F."/>
        </authorList>
    </citation>
    <scope>NUCLEOTIDE SEQUENCE [LARGE SCALE GENOMIC DNA]</scope>
    <source>
        <strain evidence="3">cv. PFS-1207/04</strain>
    </source>
</reference>
<name>A0ABQ7DSS3_BRACR</name>
<accession>A0ABQ7DSS3</accession>
<dbReference type="PANTHER" id="PTHR12815:SF42">
    <property type="entry name" value="BACTERIAL SURFACE ANTIGEN (D15) DOMAIN-CONTAINING PROTEIN"/>
    <property type="match status" value="1"/>
</dbReference>
<feature type="region of interest" description="Disordered" evidence="1">
    <location>
        <begin position="1"/>
        <end position="33"/>
    </location>
</feature>
<comment type="caution">
    <text evidence="2">The sequence shown here is derived from an EMBL/GenBank/DDBJ whole genome shotgun (WGS) entry which is preliminary data.</text>
</comment>
<organism evidence="2 3">
    <name type="scientific">Brassica cretica</name>
    <name type="common">Mustard</name>
    <dbReference type="NCBI Taxonomy" id="69181"/>
    <lineage>
        <taxon>Eukaryota</taxon>
        <taxon>Viridiplantae</taxon>
        <taxon>Streptophyta</taxon>
        <taxon>Embryophyta</taxon>
        <taxon>Tracheophyta</taxon>
        <taxon>Spermatophyta</taxon>
        <taxon>Magnoliopsida</taxon>
        <taxon>eudicotyledons</taxon>
        <taxon>Gunneridae</taxon>
        <taxon>Pentapetalae</taxon>
        <taxon>rosids</taxon>
        <taxon>malvids</taxon>
        <taxon>Brassicales</taxon>
        <taxon>Brassicaceae</taxon>
        <taxon>Brassiceae</taxon>
        <taxon>Brassica</taxon>
    </lineage>
</organism>
<evidence type="ECO:0000313" key="3">
    <source>
        <dbReference type="Proteomes" id="UP000266723"/>
    </source>
</evidence>
<proteinExistence type="predicted"/>
<dbReference type="PANTHER" id="PTHR12815">
    <property type="entry name" value="SORTING AND ASSEMBLY MACHINERY SAMM50 PROTEIN FAMILY MEMBER"/>
    <property type="match status" value="1"/>
</dbReference>
<evidence type="ECO:0000313" key="2">
    <source>
        <dbReference type="EMBL" id="KAF3580366.1"/>
    </source>
</evidence>
<keyword evidence="3" id="KW-1185">Reference proteome</keyword>
<dbReference type="EMBL" id="QGKV02000649">
    <property type="protein sequence ID" value="KAF3580366.1"/>
    <property type="molecule type" value="Genomic_DNA"/>
</dbReference>